<dbReference type="Proteomes" id="UP000770015">
    <property type="component" value="Unassembled WGS sequence"/>
</dbReference>
<comment type="caution">
    <text evidence="1">The sequence shown here is derived from an EMBL/GenBank/DDBJ whole genome shotgun (WGS) entry which is preliminary data.</text>
</comment>
<dbReference type="AlphaFoldDB" id="A0A9P8VGN5"/>
<organism evidence="1 2">
    <name type="scientific">Plectosphaerella plurivora</name>
    <dbReference type="NCBI Taxonomy" id="936078"/>
    <lineage>
        <taxon>Eukaryota</taxon>
        <taxon>Fungi</taxon>
        <taxon>Dikarya</taxon>
        <taxon>Ascomycota</taxon>
        <taxon>Pezizomycotina</taxon>
        <taxon>Sordariomycetes</taxon>
        <taxon>Hypocreomycetidae</taxon>
        <taxon>Glomerellales</taxon>
        <taxon>Plectosphaerellaceae</taxon>
        <taxon>Plectosphaerella</taxon>
    </lineage>
</organism>
<sequence>MSTIQRLEPVESLSAFDFNAPMEPVLAPNAPVQASSMLIPPPPKPAKLWPIFDSSNAKMKPIVQEQQWPVFNHIAPLKSVSRELQQPVFNFNAPMNPVTREWQQPVFGFNPPSVPAVQVQQQQPTLDLNTPKESVLRDHQPPAYIYNPPPPLPLPARGPVLPEVVSDDKEGCYLVKDKDWIYSSTIRIRPPVSALEFANDLSQPRGVGDTNNKFVVFTDGSAGRNSTATSAAIAYQRPLPSDDSPLWVARGFGIMGYAGGSNFAEFAAVSIALEAAVDMWNSLVTKENQLGPGAHPGPVPSWIKKLTPSPPAGRPKPRPPLPFSFIDLTGDDDHAVEVIDLTGDVSDNSDGLMIEIPPLVPPIVDKDRK</sequence>
<gene>
    <name evidence="1" type="ORF">F5X68DRAFT_188256</name>
</gene>
<evidence type="ECO:0000313" key="2">
    <source>
        <dbReference type="Proteomes" id="UP000770015"/>
    </source>
</evidence>
<dbReference type="EMBL" id="JAGSXJ010000004">
    <property type="protein sequence ID" value="KAH6692607.1"/>
    <property type="molecule type" value="Genomic_DNA"/>
</dbReference>
<evidence type="ECO:0008006" key="3">
    <source>
        <dbReference type="Google" id="ProtNLM"/>
    </source>
</evidence>
<reference evidence="1" key="1">
    <citation type="journal article" date="2021" name="Nat. Commun.">
        <title>Genetic determinants of endophytism in the Arabidopsis root mycobiome.</title>
        <authorList>
            <person name="Mesny F."/>
            <person name="Miyauchi S."/>
            <person name="Thiergart T."/>
            <person name="Pickel B."/>
            <person name="Atanasova L."/>
            <person name="Karlsson M."/>
            <person name="Huettel B."/>
            <person name="Barry K.W."/>
            <person name="Haridas S."/>
            <person name="Chen C."/>
            <person name="Bauer D."/>
            <person name="Andreopoulos W."/>
            <person name="Pangilinan J."/>
            <person name="LaButti K."/>
            <person name="Riley R."/>
            <person name="Lipzen A."/>
            <person name="Clum A."/>
            <person name="Drula E."/>
            <person name="Henrissat B."/>
            <person name="Kohler A."/>
            <person name="Grigoriev I.V."/>
            <person name="Martin F.M."/>
            <person name="Hacquard S."/>
        </authorList>
    </citation>
    <scope>NUCLEOTIDE SEQUENCE</scope>
    <source>
        <strain evidence="1">MPI-SDFR-AT-0117</strain>
    </source>
</reference>
<keyword evidence="2" id="KW-1185">Reference proteome</keyword>
<protein>
    <recommendedName>
        <fullName evidence="3">RNase H type-1 domain-containing protein</fullName>
    </recommendedName>
</protein>
<evidence type="ECO:0000313" key="1">
    <source>
        <dbReference type="EMBL" id="KAH6692607.1"/>
    </source>
</evidence>
<dbReference type="OrthoDB" id="3548481at2759"/>
<proteinExistence type="predicted"/>
<name>A0A9P8VGN5_9PEZI</name>
<accession>A0A9P8VGN5</accession>